<protein>
    <submittedName>
        <fullName evidence="2">Uncharacterized protein</fullName>
    </submittedName>
</protein>
<dbReference type="RefSeq" id="XP_018710326.1">
    <property type="nucleotide sequence ID" value="XM_018857911.1"/>
</dbReference>
<evidence type="ECO:0000313" key="2">
    <source>
        <dbReference type="EMBL" id="OBA19801.1"/>
    </source>
</evidence>
<comment type="caution">
    <text evidence="2">The sequence shown here is derived from an EMBL/GenBank/DDBJ whole genome shotgun (WGS) entry which is preliminary data.</text>
</comment>
<dbReference type="Proteomes" id="UP000092555">
    <property type="component" value="Unassembled WGS sequence"/>
</dbReference>
<dbReference type="AlphaFoldDB" id="A0A1A0H6Z1"/>
<name>A0A1A0H6Z1_9ASCO</name>
<proteinExistence type="predicted"/>
<feature type="region of interest" description="Disordered" evidence="1">
    <location>
        <begin position="340"/>
        <end position="373"/>
    </location>
</feature>
<keyword evidence="3" id="KW-1185">Reference proteome</keyword>
<feature type="compositionally biased region" description="Low complexity" evidence="1">
    <location>
        <begin position="348"/>
        <end position="361"/>
    </location>
</feature>
<reference evidence="2 3" key="1">
    <citation type="submission" date="2016-05" db="EMBL/GenBank/DDBJ databases">
        <title>Comparative genomics of biotechnologically important yeasts.</title>
        <authorList>
            <consortium name="DOE Joint Genome Institute"/>
            <person name="Riley R."/>
            <person name="Haridas S."/>
            <person name="Wolfe K.H."/>
            <person name="Lopes M.R."/>
            <person name="Hittinger C.T."/>
            <person name="Goker M."/>
            <person name="Salamov A."/>
            <person name="Wisecaver J."/>
            <person name="Long T.M."/>
            <person name="Aerts A.L."/>
            <person name="Barry K."/>
            <person name="Choi C."/>
            <person name="Clum A."/>
            <person name="Coughlan A.Y."/>
            <person name="Deshpande S."/>
            <person name="Douglass A.P."/>
            <person name="Hanson S.J."/>
            <person name="Klenk H.-P."/>
            <person name="LaButti K."/>
            <person name="Lapidus A."/>
            <person name="Lindquist E."/>
            <person name="Lipzen A."/>
            <person name="Meier-kolthoff J.P."/>
            <person name="Ohm R.A."/>
            <person name="Otillar R.P."/>
            <person name="Pangilinan J."/>
            <person name="Peng Y."/>
            <person name="Rokas A."/>
            <person name="Rosa C.A."/>
            <person name="Scheuner C."/>
            <person name="Sibirny A.A."/>
            <person name="Slot J.C."/>
            <person name="Stielow J.B."/>
            <person name="Sun H."/>
            <person name="Kurtzman C.P."/>
            <person name="Blackwell M."/>
            <person name="Grigoriev I.V."/>
            <person name="Jeffries T.W."/>
        </authorList>
    </citation>
    <scope>NUCLEOTIDE SEQUENCE [LARGE SCALE GENOMIC DNA]</scope>
    <source>
        <strain evidence="2 3">NRRL YB-4993</strain>
    </source>
</reference>
<dbReference type="GeneID" id="30030887"/>
<evidence type="ECO:0000313" key="3">
    <source>
        <dbReference type="Proteomes" id="UP000092555"/>
    </source>
</evidence>
<sequence>MGGGSNGVNLDLQDEIAHQLALTTTQSVPESDTLSLYSAALSDAETLMLTRDQCLHLQATYQDNFTSYIPYLLETQWRGEEDSDDDRTMVSRLELPILMHRSTTSYNYKRTLIIASELIRNSVYVFPDAESYELFKHLRACSKKMRKNSVVLYDEDSNIQRIHSKRNENDDTVSFFKRFASCTIDSRSHIIPLDYKVKGLGLPLFKIVVPYMSIFRRKTPYMIFRKYLEKPKPPTQSETIEDEQFETFDFCTVHIKTFQQYKRYTFVIQPEDGPQFKVLAFQNNYRPFTDFNYKDTRFRVFGTPIAMAYLAHYNPELKLHILDRKQPSLMDNLIERKTSVNTSVQGKLQSSGEELSSSGSSQKHKEPQDAIPHPHNPILLLNIESVTSATYNRTVPHEMPPFGRFLDACVYRKNAPLLPKKYSEVGKIDVYQDPSEMANPNHSSSLSVDLDSLVLSTILLTLRETNVRTTVKHPGQSHSSKMGLLTAIALNSGGSMNTSAVI</sequence>
<organism evidence="2 3">
    <name type="scientific">Metschnikowia bicuspidata var. bicuspidata NRRL YB-4993</name>
    <dbReference type="NCBI Taxonomy" id="869754"/>
    <lineage>
        <taxon>Eukaryota</taxon>
        <taxon>Fungi</taxon>
        <taxon>Dikarya</taxon>
        <taxon>Ascomycota</taxon>
        <taxon>Saccharomycotina</taxon>
        <taxon>Pichiomycetes</taxon>
        <taxon>Metschnikowiaceae</taxon>
        <taxon>Metschnikowia</taxon>
    </lineage>
</organism>
<dbReference type="OrthoDB" id="4024171at2759"/>
<gene>
    <name evidence="2" type="ORF">METBIDRAFT_45381</name>
</gene>
<evidence type="ECO:0000256" key="1">
    <source>
        <dbReference type="SAM" id="MobiDB-lite"/>
    </source>
</evidence>
<accession>A0A1A0H6Z1</accession>
<dbReference type="EMBL" id="LXTC01000005">
    <property type="protein sequence ID" value="OBA19801.1"/>
    <property type="molecule type" value="Genomic_DNA"/>
</dbReference>